<comment type="caution">
    <text evidence="1">The sequence shown here is derived from an EMBL/GenBank/DDBJ whole genome shotgun (WGS) entry which is preliminary data.</text>
</comment>
<organism evidence="1 2">
    <name type="scientific">Laspinema palackyanum D2a</name>
    <dbReference type="NCBI Taxonomy" id="2953684"/>
    <lineage>
        <taxon>Bacteria</taxon>
        <taxon>Bacillati</taxon>
        <taxon>Cyanobacteriota</taxon>
        <taxon>Cyanophyceae</taxon>
        <taxon>Oscillatoriophycideae</taxon>
        <taxon>Oscillatoriales</taxon>
        <taxon>Laspinemataceae</taxon>
        <taxon>Laspinema</taxon>
        <taxon>Laspinema palackyanum</taxon>
    </lineage>
</organism>
<protein>
    <submittedName>
        <fullName evidence="1">Uncharacterized protein</fullName>
    </submittedName>
</protein>
<dbReference type="RefSeq" id="WP_368005278.1">
    <property type="nucleotide sequence ID" value="NZ_JAMXFF010000004.1"/>
</dbReference>
<evidence type="ECO:0000313" key="1">
    <source>
        <dbReference type="EMBL" id="MCT7965589.1"/>
    </source>
</evidence>
<accession>A0ABT2MLG8</accession>
<gene>
    <name evidence="1" type="ORF">NG799_04475</name>
</gene>
<dbReference type="EMBL" id="JAMXFF010000004">
    <property type="protein sequence ID" value="MCT7965589.1"/>
    <property type="molecule type" value="Genomic_DNA"/>
</dbReference>
<reference evidence="1 2" key="1">
    <citation type="journal article" date="2022" name="Front. Microbiol.">
        <title>High genomic differentiation and limited gene flow indicate recent cryptic speciation within the genus Laspinema (cyanobacteria).</title>
        <authorList>
            <person name="Stanojkovic A."/>
            <person name="Skoupy S."/>
            <person name="Skaloud P."/>
            <person name="Dvorak P."/>
        </authorList>
    </citation>
    <scope>NUCLEOTIDE SEQUENCE [LARGE SCALE GENOMIC DNA]</scope>
    <source>
        <strain evidence="1 2">D2a</strain>
    </source>
</reference>
<keyword evidence="2" id="KW-1185">Reference proteome</keyword>
<name>A0ABT2MLG8_9CYAN</name>
<proteinExistence type="predicted"/>
<dbReference type="Proteomes" id="UP001525890">
    <property type="component" value="Unassembled WGS sequence"/>
</dbReference>
<evidence type="ECO:0000313" key="2">
    <source>
        <dbReference type="Proteomes" id="UP001525890"/>
    </source>
</evidence>
<sequence length="409" mass="46280">MMIIRQPLYIYPGDRLDSELDRLRQLFSATAIKSSESGPPFNHVFLLGPRTAKTTSQLLKYWGLTLNQSFDSTPIIAWGVWMPPQDNPLHAPLVQVYRPLRQSGDRPLLISEQPLQPGELIIVTEHCDSLVMLSPSEVTQTLPDNLQWFVWHSDISMKNFRPIYGQAYPPISQRQKPVNPLYNSGPILQTSPPWFSDFYPETTFSLTVKTPSFQLVSLLPYEDLAPFTLALNNAPWTRQIRESSSHDICNLVPWSQSRTCPSVVKQMVWQLQNPNLKRKVAELTGIPVISRRELIGSRLRPGDRLFPGQNPPRDGKLRVQLHWVLQVPDSQQRPWDLRVSPLNAGETPQIVYAAKPNSALCLLIGTDSSYEIPLIPENAGDRLSIIMTFEAKVDPTHSPISHPTVGESY</sequence>